<dbReference type="EMBL" id="SJPJ01000001">
    <property type="protein sequence ID" value="TWT79815.1"/>
    <property type="molecule type" value="Genomic_DNA"/>
</dbReference>
<gene>
    <name evidence="1" type="ORF">CA13_12220</name>
</gene>
<name>A0A5C5YXP7_9BACT</name>
<dbReference type="Proteomes" id="UP000315010">
    <property type="component" value="Unassembled WGS sequence"/>
</dbReference>
<evidence type="ECO:0000313" key="2">
    <source>
        <dbReference type="Proteomes" id="UP000315010"/>
    </source>
</evidence>
<keyword evidence="2" id="KW-1185">Reference proteome</keyword>
<reference evidence="1 2" key="1">
    <citation type="submission" date="2019-02" db="EMBL/GenBank/DDBJ databases">
        <title>Deep-cultivation of Planctomycetes and their phenomic and genomic characterization uncovers novel biology.</title>
        <authorList>
            <person name="Wiegand S."/>
            <person name="Jogler M."/>
            <person name="Boedeker C."/>
            <person name="Pinto D."/>
            <person name="Vollmers J."/>
            <person name="Rivas-Marin E."/>
            <person name="Kohn T."/>
            <person name="Peeters S.H."/>
            <person name="Heuer A."/>
            <person name="Rast P."/>
            <person name="Oberbeckmann S."/>
            <person name="Bunk B."/>
            <person name="Jeske O."/>
            <person name="Meyerdierks A."/>
            <person name="Storesund J.E."/>
            <person name="Kallscheuer N."/>
            <person name="Luecker S."/>
            <person name="Lage O.M."/>
            <person name="Pohl T."/>
            <person name="Merkel B.J."/>
            <person name="Hornburger P."/>
            <person name="Mueller R.-W."/>
            <person name="Bruemmer F."/>
            <person name="Labrenz M."/>
            <person name="Spormann A.M."/>
            <person name="Op Den Camp H."/>
            <person name="Overmann J."/>
            <person name="Amann R."/>
            <person name="Jetten M.S.M."/>
            <person name="Mascher T."/>
            <person name="Medema M.H."/>
            <person name="Devos D.P."/>
            <person name="Kaster A.-K."/>
            <person name="Ovreas L."/>
            <person name="Rohde M."/>
            <person name="Galperin M.Y."/>
            <person name="Jogler C."/>
        </authorList>
    </citation>
    <scope>NUCLEOTIDE SEQUENCE [LARGE SCALE GENOMIC DNA]</scope>
    <source>
        <strain evidence="1 2">CA13</strain>
    </source>
</reference>
<dbReference type="AlphaFoldDB" id="A0A5C5YXP7"/>
<organism evidence="1 2">
    <name type="scientific">Novipirellula herctigrandis</name>
    <dbReference type="NCBI Taxonomy" id="2527986"/>
    <lineage>
        <taxon>Bacteria</taxon>
        <taxon>Pseudomonadati</taxon>
        <taxon>Planctomycetota</taxon>
        <taxon>Planctomycetia</taxon>
        <taxon>Pirellulales</taxon>
        <taxon>Pirellulaceae</taxon>
        <taxon>Novipirellula</taxon>
    </lineage>
</organism>
<sequence>MPSLLVPSLLVPSLLLFSTILHESPPHGAIGHHPDHRGRHSGLIANVHVLPVRSSLFSGRSNRPSPIG</sequence>
<proteinExistence type="predicted"/>
<protein>
    <submittedName>
        <fullName evidence="1">Uncharacterized protein</fullName>
    </submittedName>
</protein>
<comment type="caution">
    <text evidence="1">The sequence shown here is derived from an EMBL/GenBank/DDBJ whole genome shotgun (WGS) entry which is preliminary data.</text>
</comment>
<evidence type="ECO:0000313" key="1">
    <source>
        <dbReference type="EMBL" id="TWT79815.1"/>
    </source>
</evidence>
<accession>A0A5C5YXP7</accession>